<reference evidence="2" key="1">
    <citation type="thesis" date="2020" institute="ProQuest LLC" country="789 East Eisenhower Parkway, Ann Arbor, MI, USA">
        <title>Comparative Genomics and Chromosome Evolution.</title>
        <authorList>
            <person name="Mudd A.B."/>
        </authorList>
    </citation>
    <scope>NUCLEOTIDE SEQUENCE</scope>
    <source>
        <strain evidence="2">237g6f4</strain>
        <tissue evidence="2">Blood</tissue>
    </source>
</reference>
<feature type="transmembrane region" description="Helical" evidence="1">
    <location>
        <begin position="12"/>
        <end position="30"/>
    </location>
</feature>
<proteinExistence type="predicted"/>
<gene>
    <name evidence="2" type="ORF">GDO81_025449</name>
</gene>
<keyword evidence="3" id="KW-1185">Reference proteome</keyword>
<accession>A0AAV6Z0J1</accession>
<evidence type="ECO:0000313" key="2">
    <source>
        <dbReference type="EMBL" id="KAG8543079.1"/>
    </source>
</evidence>
<sequence length="114" mass="12818">MWTVTRSSIGQIPMLCFIKLVSTLNIHIISRCNIKWSFFFFTFKSPFIDLLTLFYHICPSGHSAHHIMMVPVMLCQCCYVLHCNKPPPALTGLQDIIFWGGGGDDYGGSLVSCT</sequence>
<name>A0AAV6Z0J1_ENGPU</name>
<feature type="transmembrane region" description="Helical" evidence="1">
    <location>
        <begin position="36"/>
        <end position="58"/>
    </location>
</feature>
<dbReference type="EMBL" id="WNYA01003954">
    <property type="protein sequence ID" value="KAG8543079.1"/>
    <property type="molecule type" value="Genomic_DNA"/>
</dbReference>
<dbReference type="AlphaFoldDB" id="A0AAV6Z0J1"/>
<dbReference type="Proteomes" id="UP000824782">
    <property type="component" value="Unassembled WGS sequence"/>
</dbReference>
<keyword evidence="1" id="KW-0812">Transmembrane</keyword>
<evidence type="ECO:0000313" key="3">
    <source>
        <dbReference type="Proteomes" id="UP000824782"/>
    </source>
</evidence>
<evidence type="ECO:0000256" key="1">
    <source>
        <dbReference type="SAM" id="Phobius"/>
    </source>
</evidence>
<organism evidence="2 3">
    <name type="scientific">Engystomops pustulosus</name>
    <name type="common">Tungara frog</name>
    <name type="synonym">Physalaemus pustulosus</name>
    <dbReference type="NCBI Taxonomy" id="76066"/>
    <lineage>
        <taxon>Eukaryota</taxon>
        <taxon>Metazoa</taxon>
        <taxon>Chordata</taxon>
        <taxon>Craniata</taxon>
        <taxon>Vertebrata</taxon>
        <taxon>Euteleostomi</taxon>
        <taxon>Amphibia</taxon>
        <taxon>Batrachia</taxon>
        <taxon>Anura</taxon>
        <taxon>Neobatrachia</taxon>
        <taxon>Hyloidea</taxon>
        <taxon>Leptodactylidae</taxon>
        <taxon>Leiuperinae</taxon>
        <taxon>Engystomops</taxon>
    </lineage>
</organism>
<comment type="caution">
    <text evidence="2">The sequence shown here is derived from an EMBL/GenBank/DDBJ whole genome shotgun (WGS) entry which is preliminary data.</text>
</comment>
<keyword evidence="1" id="KW-0472">Membrane</keyword>
<keyword evidence="1" id="KW-1133">Transmembrane helix</keyword>
<protein>
    <submittedName>
        <fullName evidence="2">Uncharacterized protein</fullName>
    </submittedName>
</protein>